<evidence type="ECO:0000256" key="1">
    <source>
        <dbReference type="ARBA" id="ARBA00022630"/>
    </source>
</evidence>
<keyword evidence="2" id="KW-0560">Oxidoreductase</keyword>
<dbReference type="CDD" id="cd00567">
    <property type="entry name" value="ACAD"/>
    <property type="match status" value="1"/>
</dbReference>
<evidence type="ECO:0000313" key="7">
    <source>
        <dbReference type="EMBL" id="GAA2805910.1"/>
    </source>
</evidence>
<dbReference type="Pfam" id="PF02771">
    <property type="entry name" value="Acyl-CoA_dh_N"/>
    <property type="match status" value="1"/>
</dbReference>
<feature type="region of interest" description="Disordered" evidence="3">
    <location>
        <begin position="1"/>
        <end position="24"/>
    </location>
</feature>
<keyword evidence="8" id="KW-1185">Reference proteome</keyword>
<dbReference type="InterPro" id="IPR036250">
    <property type="entry name" value="AcylCo_DH-like_C"/>
</dbReference>
<evidence type="ECO:0000259" key="6">
    <source>
        <dbReference type="Pfam" id="PF08028"/>
    </source>
</evidence>
<feature type="compositionally biased region" description="Polar residues" evidence="3">
    <location>
        <begin position="1"/>
        <end position="14"/>
    </location>
</feature>
<keyword evidence="1" id="KW-0285">Flavoprotein</keyword>
<name>A0ABN3VID9_9PSEU</name>
<dbReference type="Proteomes" id="UP001500979">
    <property type="component" value="Unassembled WGS sequence"/>
</dbReference>
<evidence type="ECO:0000259" key="5">
    <source>
        <dbReference type="Pfam" id="PF02771"/>
    </source>
</evidence>
<dbReference type="SUPFAM" id="SSF47203">
    <property type="entry name" value="Acyl-CoA dehydrogenase C-terminal domain-like"/>
    <property type="match status" value="1"/>
</dbReference>
<evidence type="ECO:0000313" key="8">
    <source>
        <dbReference type="Proteomes" id="UP001500979"/>
    </source>
</evidence>
<dbReference type="Pfam" id="PF02770">
    <property type="entry name" value="Acyl-CoA_dh_M"/>
    <property type="match status" value="1"/>
</dbReference>
<reference evidence="7 8" key="1">
    <citation type="journal article" date="2019" name="Int. J. Syst. Evol. Microbiol.">
        <title>The Global Catalogue of Microorganisms (GCM) 10K type strain sequencing project: providing services to taxonomists for standard genome sequencing and annotation.</title>
        <authorList>
            <consortium name="The Broad Institute Genomics Platform"/>
            <consortium name="The Broad Institute Genome Sequencing Center for Infectious Disease"/>
            <person name="Wu L."/>
            <person name="Ma J."/>
        </authorList>
    </citation>
    <scope>NUCLEOTIDE SEQUENCE [LARGE SCALE GENOMIC DNA]</scope>
    <source>
        <strain evidence="7 8">JCM 9383</strain>
    </source>
</reference>
<dbReference type="Gene3D" id="1.10.540.10">
    <property type="entry name" value="Acyl-CoA dehydrogenase/oxidase, N-terminal domain"/>
    <property type="match status" value="1"/>
</dbReference>
<dbReference type="SUPFAM" id="SSF56645">
    <property type="entry name" value="Acyl-CoA dehydrogenase NM domain-like"/>
    <property type="match status" value="1"/>
</dbReference>
<dbReference type="InterPro" id="IPR037069">
    <property type="entry name" value="AcylCoA_DH/ox_N_sf"/>
</dbReference>
<protein>
    <submittedName>
        <fullName evidence="7">Acyl-CoA dehydrogenase family protein</fullName>
    </submittedName>
</protein>
<proteinExistence type="predicted"/>
<organism evidence="7 8">
    <name type="scientific">Saccharopolyspora taberi</name>
    <dbReference type="NCBI Taxonomy" id="60895"/>
    <lineage>
        <taxon>Bacteria</taxon>
        <taxon>Bacillati</taxon>
        <taxon>Actinomycetota</taxon>
        <taxon>Actinomycetes</taxon>
        <taxon>Pseudonocardiales</taxon>
        <taxon>Pseudonocardiaceae</taxon>
        <taxon>Saccharopolyspora</taxon>
    </lineage>
</organism>
<sequence>MTNTATRNLPTDSEPQPAHDLPVPDLTDETLAAVTAEVAETAAAYDRSGAVPVRGLEAAHRAGLFTASVGRQYGGPGLGPRETARILIALGEGDPSVALIVANTLAAHATQAANGHWPKDLYDDVLRRSAAGPAPVNAIRAEPELGAPARGGLPKTTVRRSRSGWVLDGHKSYATGGAALAYHVVWAVADEPDGDPAAPRVGHVIVPGDLPGITWVDTWDHLGLRASNTHDVRYEAVELPEEAFVEIPRGADGVYRDPAAMAGPGSFGHPALYIGAARAARQAFREFARTRVPAALGRPIATTERIQSVAGEIDLQIAQAETLLHGALLRVEAGDESILPQLPVIKVAIARSVVAAVQTAVAALGNPALSRRNQLERHLRDVLCVRVHPPQEDAALLAAGRRLLET</sequence>
<dbReference type="Gene3D" id="1.20.140.10">
    <property type="entry name" value="Butyryl-CoA Dehydrogenase, subunit A, domain 3"/>
    <property type="match status" value="1"/>
</dbReference>
<comment type="caution">
    <text evidence="7">The sequence shown here is derived from an EMBL/GenBank/DDBJ whole genome shotgun (WGS) entry which is preliminary data.</text>
</comment>
<dbReference type="PANTHER" id="PTHR43831:SF1">
    <property type="entry name" value="ISOBUTYRYL-COA DEHYDROGENASE, MITOCHONDRIAL"/>
    <property type="match status" value="1"/>
</dbReference>
<feature type="domain" description="Acyl-CoA oxidase/dehydrogenase middle" evidence="4">
    <location>
        <begin position="141"/>
        <end position="237"/>
    </location>
</feature>
<dbReference type="InterPro" id="IPR006091">
    <property type="entry name" value="Acyl-CoA_Oxase/DH_mid-dom"/>
</dbReference>
<dbReference type="Gene3D" id="2.40.110.10">
    <property type="entry name" value="Butyryl-CoA Dehydrogenase, subunit A, domain 2"/>
    <property type="match status" value="1"/>
</dbReference>
<feature type="domain" description="Acyl-CoA dehydrogenase/oxidase N-terminal" evidence="5">
    <location>
        <begin position="28"/>
        <end position="107"/>
    </location>
</feature>
<feature type="domain" description="Acyl-CoA dehydrogenase C-terminal" evidence="6">
    <location>
        <begin position="269"/>
        <end position="388"/>
    </location>
</feature>
<dbReference type="PANTHER" id="PTHR43831">
    <property type="entry name" value="ISOBUTYRYL-COA DEHYDROGENASE"/>
    <property type="match status" value="1"/>
</dbReference>
<evidence type="ECO:0000259" key="4">
    <source>
        <dbReference type="Pfam" id="PF02770"/>
    </source>
</evidence>
<dbReference type="InterPro" id="IPR046373">
    <property type="entry name" value="Acyl-CoA_Oxase/DH_mid-dom_sf"/>
</dbReference>
<gene>
    <name evidence="7" type="ORF">GCM10010470_46450</name>
</gene>
<dbReference type="RefSeq" id="WP_344683027.1">
    <property type="nucleotide sequence ID" value="NZ_BAAAUX010000019.1"/>
</dbReference>
<evidence type="ECO:0000256" key="3">
    <source>
        <dbReference type="SAM" id="MobiDB-lite"/>
    </source>
</evidence>
<dbReference type="InterPro" id="IPR009100">
    <property type="entry name" value="AcylCoA_DH/oxidase_NM_dom_sf"/>
</dbReference>
<dbReference type="Pfam" id="PF08028">
    <property type="entry name" value="Acyl-CoA_dh_2"/>
    <property type="match status" value="1"/>
</dbReference>
<evidence type="ECO:0000256" key="2">
    <source>
        <dbReference type="ARBA" id="ARBA00023002"/>
    </source>
</evidence>
<dbReference type="InterPro" id="IPR052547">
    <property type="entry name" value="Mito_Isobutyryl-CoADH"/>
</dbReference>
<dbReference type="InterPro" id="IPR013786">
    <property type="entry name" value="AcylCoA_DH/ox_N"/>
</dbReference>
<dbReference type="InterPro" id="IPR013107">
    <property type="entry name" value="Acyl-CoA_DH_C"/>
</dbReference>
<dbReference type="EMBL" id="BAAAUX010000019">
    <property type="protein sequence ID" value="GAA2805910.1"/>
    <property type="molecule type" value="Genomic_DNA"/>
</dbReference>
<dbReference type="PIRSF" id="PIRSF016578">
    <property type="entry name" value="HsaA"/>
    <property type="match status" value="1"/>
</dbReference>
<accession>A0ABN3VID9</accession>